<dbReference type="InterPro" id="IPR023213">
    <property type="entry name" value="CAT-like_dom_sf"/>
</dbReference>
<dbReference type="InterPro" id="IPR050317">
    <property type="entry name" value="Plant_Fungal_Acyltransferase"/>
</dbReference>
<dbReference type="PANTHER" id="PTHR31642:SF310">
    <property type="entry name" value="FATTY ALCOHOL:CAFFEOYL-COA ACYLTRANSFERASE"/>
    <property type="match status" value="1"/>
</dbReference>
<dbReference type="Proteomes" id="UP000027238">
    <property type="component" value="Unassembled WGS sequence"/>
</dbReference>
<dbReference type="EMBL" id="JMSE01001545">
    <property type="protein sequence ID" value="KDN60157.1"/>
    <property type="molecule type" value="Genomic_DNA"/>
</dbReference>
<proteinExistence type="predicted"/>
<evidence type="ECO:0000313" key="4">
    <source>
        <dbReference type="EMBL" id="KDN60157.1"/>
    </source>
</evidence>
<dbReference type="PANTHER" id="PTHR31642">
    <property type="entry name" value="TRICHOTHECENE 3-O-ACETYLTRANSFERASE"/>
    <property type="match status" value="1"/>
</dbReference>
<evidence type="ECO:0000256" key="2">
    <source>
        <dbReference type="SAM" id="MobiDB-lite"/>
    </source>
</evidence>
<keyword evidence="5" id="KW-1185">Reference proteome</keyword>
<feature type="compositionally biased region" description="Polar residues" evidence="2">
    <location>
        <begin position="215"/>
        <end position="224"/>
    </location>
</feature>
<sequence>MGSLSGFAEIPGLTPLERIGPKGYLRYVFPFQLPDGYDLDQTASVLRTGYEAAQRRIAVMNCEAIPDPEARQAGVMKLQKLRQGDVESVVVKDLRAAGAFPMNYQELKAKAFPVSSFDAGTICHRSVWASPGERLPVSLPQANFIQGGMILSWCIFHMFGDGNTFLTWTKIWAEECRRAQGLDIMDPFKLDGTLLRDRQRLMKPTGKNKGLKSEASPTNATEPTEQKWITTNDALSALLWRTVMAVQSPLETLEGDPVSVFNIAIDARLRTDPPVHPDTLGCFLGYVAPSIPIRKMLGSASLADLAILMRQALVRADNQFVDDVATLVDKVEEIG</sequence>
<accession>A0A066WU36</accession>
<dbReference type="GO" id="GO:0016747">
    <property type="term" value="F:acyltransferase activity, transferring groups other than amino-acyl groups"/>
    <property type="evidence" value="ECO:0007669"/>
    <property type="project" value="TreeGrafter"/>
</dbReference>
<dbReference type="STRING" id="1173701.A0A066WU36"/>
<gene>
    <name evidence="4" type="ORF">CSUB01_07114</name>
</gene>
<dbReference type="GO" id="GO:0044550">
    <property type="term" value="P:secondary metabolite biosynthetic process"/>
    <property type="evidence" value="ECO:0007669"/>
    <property type="project" value="TreeGrafter"/>
</dbReference>
<feature type="region of interest" description="Disordered" evidence="2">
    <location>
        <begin position="204"/>
        <end position="224"/>
    </location>
</feature>
<evidence type="ECO:0000259" key="3">
    <source>
        <dbReference type="Pfam" id="PF22664"/>
    </source>
</evidence>
<reference evidence="5" key="1">
    <citation type="journal article" date="2014" name="Genome Announc.">
        <title>Draft genome sequence of Colletotrichum sublineola, a destructive pathogen of cultivated sorghum.</title>
        <authorList>
            <person name="Baroncelli R."/>
            <person name="Sanz-Martin J.M."/>
            <person name="Rech G.E."/>
            <person name="Sukno S.A."/>
            <person name="Thon M.R."/>
        </authorList>
    </citation>
    <scope>NUCLEOTIDE SEQUENCE [LARGE SCALE GENOMIC DNA]</scope>
    <source>
        <strain evidence="5">TX430BB</strain>
    </source>
</reference>
<dbReference type="AlphaFoldDB" id="A0A066WU36"/>
<comment type="caution">
    <text evidence="4">The sequence shown here is derived from an EMBL/GenBank/DDBJ whole genome shotgun (WGS) entry which is preliminary data.</text>
</comment>
<organism evidence="4 5">
    <name type="scientific">Colletotrichum sublineola</name>
    <name type="common">Sorghum anthracnose fungus</name>
    <dbReference type="NCBI Taxonomy" id="1173701"/>
    <lineage>
        <taxon>Eukaryota</taxon>
        <taxon>Fungi</taxon>
        <taxon>Dikarya</taxon>
        <taxon>Ascomycota</taxon>
        <taxon>Pezizomycotina</taxon>
        <taxon>Sordariomycetes</taxon>
        <taxon>Hypocreomycetidae</taxon>
        <taxon>Glomerellales</taxon>
        <taxon>Glomerellaceae</taxon>
        <taxon>Colletotrichum</taxon>
        <taxon>Colletotrichum graminicola species complex</taxon>
    </lineage>
</organism>
<keyword evidence="1" id="KW-0808">Transferase</keyword>
<protein>
    <recommendedName>
        <fullName evidence="3">Trichothecene 3-O-acetyltransferase-like N-terminal domain-containing protein</fullName>
    </recommendedName>
</protein>
<dbReference type="OMA" id="VPHVGCI"/>
<name>A0A066WU36_COLSU</name>
<feature type="domain" description="Trichothecene 3-O-acetyltransferase-like N-terminal" evidence="3">
    <location>
        <begin position="24"/>
        <end position="161"/>
    </location>
</feature>
<dbReference type="OrthoDB" id="1862401at2759"/>
<evidence type="ECO:0000256" key="1">
    <source>
        <dbReference type="ARBA" id="ARBA00022679"/>
    </source>
</evidence>
<dbReference type="HOGENOM" id="CLU_026450_4_0_1"/>
<dbReference type="Pfam" id="PF22664">
    <property type="entry name" value="TRI-like_N"/>
    <property type="match status" value="1"/>
</dbReference>
<evidence type="ECO:0000313" key="5">
    <source>
        <dbReference type="Proteomes" id="UP000027238"/>
    </source>
</evidence>
<dbReference type="eggNOG" id="ENOG502T20N">
    <property type="taxonomic scope" value="Eukaryota"/>
</dbReference>
<dbReference type="Gene3D" id="3.30.559.10">
    <property type="entry name" value="Chloramphenicol acetyltransferase-like domain"/>
    <property type="match status" value="2"/>
</dbReference>
<dbReference type="InterPro" id="IPR054710">
    <property type="entry name" value="Tri101-like_N"/>
</dbReference>